<protein>
    <submittedName>
        <fullName evidence="2">Uncharacterized protein</fullName>
    </submittedName>
</protein>
<evidence type="ECO:0000313" key="3">
    <source>
        <dbReference type="Proteomes" id="UP001159641"/>
    </source>
</evidence>
<evidence type="ECO:0000313" key="2">
    <source>
        <dbReference type="EMBL" id="KAJ8790509.1"/>
    </source>
</evidence>
<dbReference type="Proteomes" id="UP001159641">
    <property type="component" value="Unassembled WGS sequence"/>
</dbReference>
<comment type="caution">
    <text evidence="2">The sequence shown here is derived from an EMBL/GenBank/DDBJ whole genome shotgun (WGS) entry which is preliminary data.</text>
</comment>
<dbReference type="AlphaFoldDB" id="A0AB34HFT7"/>
<organism evidence="2 3">
    <name type="scientific">Eschrichtius robustus</name>
    <name type="common">California gray whale</name>
    <name type="synonym">Eschrichtius gibbosus</name>
    <dbReference type="NCBI Taxonomy" id="9764"/>
    <lineage>
        <taxon>Eukaryota</taxon>
        <taxon>Metazoa</taxon>
        <taxon>Chordata</taxon>
        <taxon>Craniata</taxon>
        <taxon>Vertebrata</taxon>
        <taxon>Euteleostomi</taxon>
        <taxon>Mammalia</taxon>
        <taxon>Eutheria</taxon>
        <taxon>Laurasiatheria</taxon>
        <taxon>Artiodactyla</taxon>
        <taxon>Whippomorpha</taxon>
        <taxon>Cetacea</taxon>
        <taxon>Mysticeti</taxon>
        <taxon>Eschrichtiidae</taxon>
        <taxon>Eschrichtius</taxon>
    </lineage>
</organism>
<reference evidence="2 3" key="1">
    <citation type="submission" date="2022-11" db="EMBL/GenBank/DDBJ databases">
        <title>Whole genome sequence of Eschrichtius robustus ER-17-0199.</title>
        <authorList>
            <person name="Bruniche-Olsen A."/>
            <person name="Black A.N."/>
            <person name="Fields C.J."/>
            <person name="Walden K."/>
            <person name="Dewoody J.A."/>
        </authorList>
    </citation>
    <scope>NUCLEOTIDE SEQUENCE [LARGE SCALE GENOMIC DNA]</scope>
    <source>
        <strain evidence="2">ER-17-0199</strain>
        <tissue evidence="2">Blubber</tissue>
    </source>
</reference>
<evidence type="ECO:0000256" key="1">
    <source>
        <dbReference type="SAM" id="MobiDB-lite"/>
    </source>
</evidence>
<sequence>MSGERRGAGSKRSRPQPSCRACGHCANAKFAPREFALGRVLRLAARSPRARRPRGPRDSRPRALGREDAERGGAAWGRGCRLPKMQDGSRASSQPLLPHHGLHLSAPAQRVSGHPSGPGAAG</sequence>
<feature type="region of interest" description="Disordered" evidence="1">
    <location>
        <begin position="43"/>
        <end position="122"/>
    </location>
</feature>
<dbReference type="EMBL" id="JAIQCJ010001354">
    <property type="protein sequence ID" value="KAJ8790509.1"/>
    <property type="molecule type" value="Genomic_DNA"/>
</dbReference>
<accession>A0AB34HFT7</accession>
<keyword evidence="3" id="KW-1185">Reference proteome</keyword>
<feature type="compositionally biased region" description="Basic and acidic residues" evidence="1">
    <location>
        <begin position="55"/>
        <end position="71"/>
    </location>
</feature>
<gene>
    <name evidence="2" type="ORF">J1605_004482</name>
</gene>
<feature type="region of interest" description="Disordered" evidence="1">
    <location>
        <begin position="1"/>
        <end position="21"/>
    </location>
</feature>
<name>A0AB34HFT7_ESCRO</name>
<proteinExistence type="predicted"/>